<keyword evidence="1 2" id="KW-0808">Transferase</keyword>
<gene>
    <name evidence="4" type="ORF">P6P90_12105</name>
</gene>
<dbReference type="GO" id="GO:0004414">
    <property type="term" value="F:homoserine O-acetyltransferase activity"/>
    <property type="evidence" value="ECO:0007669"/>
    <property type="project" value="UniProtKB-EC"/>
</dbReference>
<evidence type="ECO:0000313" key="4">
    <source>
        <dbReference type="EMBL" id="MDG5754711.1"/>
    </source>
</evidence>
<evidence type="ECO:0000256" key="1">
    <source>
        <dbReference type="ARBA" id="ARBA00022679"/>
    </source>
</evidence>
<keyword evidence="2" id="KW-0028">Amino-acid biosynthesis</keyword>
<keyword evidence="2 4" id="KW-0012">Acyltransferase</keyword>
<dbReference type="Pfam" id="PF00561">
    <property type="entry name" value="Abhydrolase_1"/>
    <property type="match status" value="1"/>
</dbReference>
<accession>A0ABT6H5T3</accession>
<evidence type="ECO:0000313" key="5">
    <source>
        <dbReference type="Proteomes" id="UP001218246"/>
    </source>
</evidence>
<comment type="caution">
    <text evidence="4">The sequence shown here is derived from an EMBL/GenBank/DDBJ whole genome shotgun (WGS) entry which is preliminary data.</text>
</comment>
<dbReference type="RefSeq" id="WP_124564182.1">
    <property type="nucleotide sequence ID" value="NZ_JARRRY010000011.1"/>
</dbReference>
<dbReference type="NCBIfam" id="NF005262">
    <property type="entry name" value="PRK06765.1"/>
    <property type="match status" value="1"/>
</dbReference>
<dbReference type="PIRSF" id="PIRSF000443">
    <property type="entry name" value="Homoser_Ac_trans"/>
    <property type="match status" value="1"/>
</dbReference>
<comment type="similarity">
    <text evidence="2">Belongs to the AB hydrolase superfamily. MetX family.</text>
</comment>
<comment type="caution">
    <text evidence="2">Lacks conserved residue(s) required for the propagation of feature annotation.</text>
</comment>
<sequence length="359" mass="40528">MLAKRSVFSQNNYRFNCGKEIPIQIGYQTYGTLNKQKDNVILVCHYFSATSQVISWWGDLIGEDKAIDTSRFFVICTENLCNVQQKNPNVITTGPASINIATGKPYGMDFPVFTFADMVKIQKALLASLGIQKLHAVIGPSAGGMIALHWTVQEPNMVERCIGIITNARNPVATSCNVLQHAIRAIQLDPNWNGGQYYGKVEPFEGLHLAAQMMYTNAFSTKWYEDMFKSSRGTLQAVQGMERAAAYEREIYEKVKENIIYCDANHWLYTSRATMLQDISDGFSNMQEALERIQAKVLLISCYEDTLQPAYMSEETVKQLQMLGKQASFFGFHSIYGHMGGILDTHLFAKKVEEWLVDK</sequence>
<dbReference type="EMBL" id="JARULN010000011">
    <property type="protein sequence ID" value="MDG5754711.1"/>
    <property type="molecule type" value="Genomic_DNA"/>
</dbReference>
<dbReference type="InterPro" id="IPR000073">
    <property type="entry name" value="AB_hydrolase_1"/>
</dbReference>
<comment type="subcellular location">
    <subcellularLocation>
        <location evidence="2">Cytoplasm</location>
    </subcellularLocation>
</comment>
<feature type="active site" evidence="2">
    <location>
        <position position="305"/>
    </location>
</feature>
<name>A0ABT6H5T3_9BACI</name>
<keyword evidence="2" id="KW-0963">Cytoplasm</keyword>
<dbReference type="InterPro" id="IPR029058">
    <property type="entry name" value="AB_hydrolase_fold"/>
</dbReference>
<protein>
    <recommendedName>
        <fullName evidence="2">Probable acyltransferase</fullName>
        <ecNumber evidence="2">2.3.1.-</ecNumber>
    </recommendedName>
</protein>
<evidence type="ECO:0000256" key="2">
    <source>
        <dbReference type="HAMAP-Rule" id="MF_00296"/>
    </source>
</evidence>
<comment type="subunit">
    <text evidence="2">Homodimer.</text>
</comment>
<evidence type="ECO:0000259" key="3">
    <source>
        <dbReference type="Pfam" id="PF00561"/>
    </source>
</evidence>
<dbReference type="PANTHER" id="PTHR32268:SF11">
    <property type="entry name" value="HOMOSERINE O-ACETYLTRANSFERASE"/>
    <property type="match status" value="1"/>
</dbReference>
<dbReference type="HAMAP" id="MF_00296">
    <property type="entry name" value="MetX_acyltransf"/>
    <property type="match status" value="1"/>
</dbReference>
<keyword evidence="5" id="KW-1185">Reference proteome</keyword>
<proteinExistence type="inferred from homology"/>
<dbReference type="SUPFAM" id="SSF53474">
    <property type="entry name" value="alpha/beta-Hydrolases"/>
    <property type="match status" value="1"/>
</dbReference>
<feature type="domain" description="AB hydrolase-1" evidence="3">
    <location>
        <begin position="40"/>
        <end position="241"/>
    </location>
</feature>
<dbReference type="PANTHER" id="PTHR32268">
    <property type="entry name" value="HOMOSERINE O-ACETYLTRANSFERASE"/>
    <property type="match status" value="1"/>
</dbReference>
<dbReference type="Proteomes" id="UP001218246">
    <property type="component" value="Unassembled WGS sequence"/>
</dbReference>
<organism evidence="4 5">
    <name type="scientific">Ectobacillus antri</name>
    <dbReference type="NCBI Taxonomy" id="2486280"/>
    <lineage>
        <taxon>Bacteria</taxon>
        <taxon>Bacillati</taxon>
        <taxon>Bacillota</taxon>
        <taxon>Bacilli</taxon>
        <taxon>Bacillales</taxon>
        <taxon>Bacillaceae</taxon>
        <taxon>Ectobacillus</taxon>
    </lineage>
</organism>
<dbReference type="Gene3D" id="3.40.50.1820">
    <property type="entry name" value="alpha/beta hydrolase"/>
    <property type="match status" value="1"/>
</dbReference>
<reference evidence="4 5" key="1">
    <citation type="submission" date="2023-04" db="EMBL/GenBank/DDBJ databases">
        <title>Ectobacillus antri isolated from activated sludge.</title>
        <authorList>
            <person name="Yan P."/>
            <person name="Liu X."/>
        </authorList>
    </citation>
    <scope>NUCLEOTIDE SEQUENCE [LARGE SCALE GENOMIC DNA]</scope>
    <source>
        <strain evidence="4 5">C18H</strain>
    </source>
</reference>
<dbReference type="EC" id="2.3.1.-" evidence="2"/>
<dbReference type="InterPro" id="IPR008220">
    <property type="entry name" value="HAT_MetX-like"/>
</dbReference>